<proteinExistence type="predicted"/>
<keyword evidence="1" id="KW-1133">Transmembrane helix</keyword>
<feature type="transmembrane region" description="Helical" evidence="1">
    <location>
        <begin position="198"/>
        <end position="216"/>
    </location>
</feature>
<evidence type="ECO:0000313" key="2">
    <source>
        <dbReference type="EMBL" id="KAG7286052.1"/>
    </source>
</evidence>
<gene>
    <name evidence="2" type="ORF">NEMBOFW57_008354</name>
</gene>
<dbReference type="EMBL" id="JAHCVI010000004">
    <property type="protein sequence ID" value="KAG7286052.1"/>
    <property type="molecule type" value="Genomic_DNA"/>
</dbReference>
<organism evidence="2 3">
    <name type="scientific">Staphylotrichum longicolle</name>
    <dbReference type="NCBI Taxonomy" id="669026"/>
    <lineage>
        <taxon>Eukaryota</taxon>
        <taxon>Fungi</taxon>
        <taxon>Dikarya</taxon>
        <taxon>Ascomycota</taxon>
        <taxon>Pezizomycotina</taxon>
        <taxon>Sordariomycetes</taxon>
        <taxon>Sordariomycetidae</taxon>
        <taxon>Sordariales</taxon>
        <taxon>Chaetomiaceae</taxon>
        <taxon>Staphylotrichum</taxon>
    </lineage>
</organism>
<accession>A0AAD4HVS3</accession>
<evidence type="ECO:0000256" key="1">
    <source>
        <dbReference type="SAM" id="Phobius"/>
    </source>
</evidence>
<feature type="transmembrane region" description="Helical" evidence="1">
    <location>
        <begin position="153"/>
        <end position="178"/>
    </location>
</feature>
<dbReference type="AlphaFoldDB" id="A0AAD4HVS3"/>
<name>A0AAD4HVS3_9PEZI</name>
<evidence type="ECO:0000313" key="3">
    <source>
        <dbReference type="Proteomes" id="UP001197093"/>
    </source>
</evidence>
<protein>
    <submittedName>
        <fullName evidence="2">Uncharacterized protein</fullName>
    </submittedName>
</protein>
<reference evidence="2" key="1">
    <citation type="submission" date="2023-02" db="EMBL/GenBank/DDBJ databases">
        <authorList>
            <person name="Palmer J.M."/>
        </authorList>
    </citation>
    <scope>NUCLEOTIDE SEQUENCE</scope>
    <source>
        <strain evidence="2">FW57</strain>
    </source>
</reference>
<feature type="transmembrane region" description="Helical" evidence="1">
    <location>
        <begin position="113"/>
        <end position="133"/>
    </location>
</feature>
<comment type="caution">
    <text evidence="2">The sequence shown here is derived from an EMBL/GenBank/DDBJ whole genome shotgun (WGS) entry which is preliminary data.</text>
</comment>
<keyword evidence="1" id="KW-0812">Transmembrane</keyword>
<keyword evidence="1" id="KW-0472">Membrane</keyword>
<sequence length="217" mass="24047">MGCMTQPVGRVLDTPAERRFWLRANPLVCAGDILHYFIRILIDYNAEPCWSWRHFRGALADRFRDTDWSAPRPESFERAALGRWALLVLGGIPCQTIKLMAMRGIPVTQSLALLYAVALVFGEALSIAAEASLRSCAARLPVRPQLSPARQKLLSASTYLFVLLLRVLPASGLVLILFTFVLMKTTNSSPSVWSLDGAIENGLGMTAITLMSVWDLR</sequence>
<keyword evidence="3" id="KW-1185">Reference proteome</keyword>
<dbReference type="Proteomes" id="UP001197093">
    <property type="component" value="Unassembled WGS sequence"/>
</dbReference>